<proteinExistence type="predicted"/>
<sequence length="105" mass="12509">MLSHSDEKAVLYLFSQGSNYRQIKGHTNLSIKKIKSILEQSIGKLFIHSLEILDYKEFIYLEESFISFFNKLYKRISSSPTVYRNYYRFFPPCLFLFFKLEGISL</sequence>
<gene>
    <name evidence="1" type="ORF">LCGC14_1213820</name>
</gene>
<reference evidence="1" key="1">
    <citation type="journal article" date="2015" name="Nature">
        <title>Complex archaea that bridge the gap between prokaryotes and eukaryotes.</title>
        <authorList>
            <person name="Spang A."/>
            <person name="Saw J.H."/>
            <person name="Jorgensen S.L."/>
            <person name="Zaremba-Niedzwiedzka K."/>
            <person name="Martijn J."/>
            <person name="Lind A.E."/>
            <person name="van Eijk R."/>
            <person name="Schleper C."/>
            <person name="Guy L."/>
            <person name="Ettema T.J."/>
        </authorList>
    </citation>
    <scope>NUCLEOTIDE SEQUENCE</scope>
</reference>
<protein>
    <submittedName>
        <fullName evidence="1">Uncharacterized protein</fullName>
    </submittedName>
</protein>
<accession>A0A0F9NVK2</accession>
<organism evidence="1">
    <name type="scientific">marine sediment metagenome</name>
    <dbReference type="NCBI Taxonomy" id="412755"/>
    <lineage>
        <taxon>unclassified sequences</taxon>
        <taxon>metagenomes</taxon>
        <taxon>ecological metagenomes</taxon>
    </lineage>
</organism>
<comment type="caution">
    <text evidence="1">The sequence shown here is derived from an EMBL/GenBank/DDBJ whole genome shotgun (WGS) entry which is preliminary data.</text>
</comment>
<name>A0A0F9NVK2_9ZZZZ</name>
<dbReference type="AlphaFoldDB" id="A0A0F9NVK2"/>
<evidence type="ECO:0000313" key="1">
    <source>
        <dbReference type="EMBL" id="KKM92900.1"/>
    </source>
</evidence>
<dbReference type="EMBL" id="LAZR01006337">
    <property type="protein sequence ID" value="KKM92900.1"/>
    <property type="molecule type" value="Genomic_DNA"/>
</dbReference>